<dbReference type="PROSITE" id="PS50885">
    <property type="entry name" value="HAMP"/>
    <property type="match status" value="1"/>
</dbReference>
<evidence type="ECO:0000256" key="3">
    <source>
        <dbReference type="ARBA" id="ARBA00023136"/>
    </source>
</evidence>
<comment type="caution">
    <text evidence="10">The sequence shown here is derived from an EMBL/GenBank/DDBJ whole genome shotgun (WGS) entry which is preliminary data.</text>
</comment>
<dbReference type="InterPro" id="IPR004089">
    <property type="entry name" value="MCPsignal_dom"/>
</dbReference>
<evidence type="ECO:0000256" key="7">
    <source>
        <dbReference type="SAM" id="Phobius"/>
    </source>
</evidence>
<dbReference type="Pfam" id="PF22673">
    <property type="entry name" value="MCP-like_PDC_1"/>
    <property type="match status" value="1"/>
</dbReference>
<accession>A0ABW5BTD5</accession>
<evidence type="ECO:0000256" key="6">
    <source>
        <dbReference type="PROSITE-ProRule" id="PRU00284"/>
    </source>
</evidence>
<keyword evidence="11" id="KW-1185">Reference proteome</keyword>
<feature type="domain" description="Methyl-accepting transducer" evidence="8">
    <location>
        <begin position="399"/>
        <end position="670"/>
    </location>
</feature>
<keyword evidence="7" id="KW-0812">Transmembrane</keyword>
<name>A0ABW5BTD5_9BACI</name>
<gene>
    <name evidence="10" type="ORF">ACFSKK_00195</name>
</gene>
<dbReference type="EMBL" id="JBHUIK010000001">
    <property type="protein sequence ID" value="MFD2212126.1"/>
    <property type="molecule type" value="Genomic_DNA"/>
</dbReference>
<dbReference type="InterPro" id="IPR029151">
    <property type="entry name" value="Sensor-like_sf"/>
</dbReference>
<evidence type="ECO:0000259" key="9">
    <source>
        <dbReference type="PROSITE" id="PS50885"/>
    </source>
</evidence>
<dbReference type="Pfam" id="PF00015">
    <property type="entry name" value="MCPsignal"/>
    <property type="match status" value="1"/>
</dbReference>
<feature type="domain" description="HAMP" evidence="9">
    <location>
        <begin position="328"/>
        <end position="380"/>
    </location>
</feature>
<dbReference type="PROSITE" id="PS50111">
    <property type="entry name" value="CHEMOTAXIS_TRANSDUC_2"/>
    <property type="match status" value="1"/>
</dbReference>
<dbReference type="PANTHER" id="PTHR32089">
    <property type="entry name" value="METHYL-ACCEPTING CHEMOTAXIS PROTEIN MCPB"/>
    <property type="match status" value="1"/>
</dbReference>
<dbReference type="SMART" id="SM00304">
    <property type="entry name" value="HAMP"/>
    <property type="match status" value="1"/>
</dbReference>
<keyword evidence="7" id="KW-1133">Transmembrane helix</keyword>
<evidence type="ECO:0000256" key="2">
    <source>
        <dbReference type="ARBA" id="ARBA00022475"/>
    </source>
</evidence>
<dbReference type="CDD" id="cd12913">
    <property type="entry name" value="PDC1_MCP_like"/>
    <property type="match status" value="1"/>
</dbReference>
<comment type="similarity">
    <text evidence="5">Belongs to the methyl-accepting chemotaxis (MCP) protein family.</text>
</comment>
<dbReference type="SUPFAM" id="SSF103190">
    <property type="entry name" value="Sensory domain-like"/>
    <property type="match status" value="1"/>
</dbReference>
<dbReference type="CDD" id="cd06225">
    <property type="entry name" value="HAMP"/>
    <property type="match status" value="1"/>
</dbReference>
<feature type="transmembrane region" description="Helical" evidence="7">
    <location>
        <begin position="304"/>
        <end position="326"/>
    </location>
</feature>
<comment type="subcellular location">
    <subcellularLocation>
        <location evidence="1">Cell membrane</location>
    </subcellularLocation>
</comment>
<dbReference type="RefSeq" id="WP_379049342.1">
    <property type="nucleotide sequence ID" value="NZ_JBHUIK010000001.1"/>
</dbReference>
<dbReference type="SUPFAM" id="SSF58104">
    <property type="entry name" value="Methyl-accepting chemotaxis protein (MCP) signaling domain"/>
    <property type="match status" value="2"/>
</dbReference>
<keyword evidence="2" id="KW-1003">Cell membrane</keyword>
<dbReference type="CDD" id="cd11386">
    <property type="entry name" value="MCP_signal"/>
    <property type="match status" value="1"/>
</dbReference>
<proteinExistence type="inferred from homology"/>
<dbReference type="SMART" id="SM00283">
    <property type="entry name" value="MA"/>
    <property type="match status" value="1"/>
</dbReference>
<evidence type="ECO:0000259" key="8">
    <source>
        <dbReference type="PROSITE" id="PS50111"/>
    </source>
</evidence>
<dbReference type="Gene3D" id="3.30.450.20">
    <property type="entry name" value="PAS domain"/>
    <property type="match status" value="2"/>
</dbReference>
<protein>
    <submittedName>
        <fullName evidence="10">Methyl-accepting chemotaxis protein</fullName>
    </submittedName>
</protein>
<dbReference type="CDD" id="cd12912">
    <property type="entry name" value="PDC2_MCP_like"/>
    <property type="match status" value="1"/>
</dbReference>
<evidence type="ECO:0000313" key="10">
    <source>
        <dbReference type="EMBL" id="MFD2212126.1"/>
    </source>
</evidence>
<dbReference type="Pfam" id="PF00672">
    <property type="entry name" value="HAMP"/>
    <property type="match status" value="1"/>
</dbReference>
<dbReference type="PANTHER" id="PTHR32089:SF112">
    <property type="entry name" value="LYSOZYME-LIKE PROTEIN-RELATED"/>
    <property type="match status" value="1"/>
</dbReference>
<sequence>MKKLKNKFSSLRIKMLLVFVPIILLSTISITSLSFMDTKKEVSNVTRLSVNNDLDAISEKMKNEISSHEKIAEGIVALYQSKGTSLSKEDYRMFLEEMVPLNSNTLGAGIWIEPYLYDEKEEFFGPYVYKDGENVVYTEDYEDPAYDYHHTDWYLTGKNAEKGKVTWTDPYFDETMGITMITAALPIVDQGKLIGVVTADYDLSTIQTMIAEQKFEKTGFFYMVDSTGILISHPDDQKVMNESILEDQGLKTFGEKVLNTDSGTELIQRNNHEWEAYYKTFPSTGWKLVANAPTRELYEAVQKLLYKSMTISFIILAFAVLVIFIFTGRFSNRIKEFVHQIGFLAEGDLTHPITIKSNDEIGEMGTHYNNALEKLKEMIYKMNDTSQLVASSSEELSASAEETSKSITEVANSIQFVATNNTKQTSYVNTMNKNTIDMIEKMNNIAETIEGVKEHSLSTSRLAQNGNGNVQDVKKQMNEINLTVTKSSDAINELSEKSKKIEEIVSMITSIAAQTNLLALNAAIEAARAGEHGKGFAVVADEVRKLAEQSSNASSEITSLILEIQEGIHGSVQMMDSSTESTKSGIQVVEATGVAFQNISSSINDVSSRIDHTYQLLMEIVKETNSLKEVANAINNISISNDESAQSVSAATEQQSAIMEQVAAATEELSRMSSELQNEINQFKI</sequence>
<dbReference type="InterPro" id="IPR003660">
    <property type="entry name" value="HAMP_dom"/>
</dbReference>
<evidence type="ECO:0000256" key="4">
    <source>
        <dbReference type="ARBA" id="ARBA00023224"/>
    </source>
</evidence>
<evidence type="ECO:0000313" key="11">
    <source>
        <dbReference type="Proteomes" id="UP001597318"/>
    </source>
</evidence>
<keyword evidence="3 7" id="KW-0472">Membrane</keyword>
<evidence type="ECO:0000256" key="5">
    <source>
        <dbReference type="ARBA" id="ARBA00029447"/>
    </source>
</evidence>
<dbReference type="Proteomes" id="UP001597318">
    <property type="component" value="Unassembled WGS sequence"/>
</dbReference>
<dbReference type="Gene3D" id="1.10.287.950">
    <property type="entry name" value="Methyl-accepting chemotaxis protein"/>
    <property type="match status" value="1"/>
</dbReference>
<reference evidence="11" key="1">
    <citation type="journal article" date="2019" name="Int. J. Syst. Evol. Microbiol.">
        <title>The Global Catalogue of Microorganisms (GCM) 10K type strain sequencing project: providing services to taxonomists for standard genome sequencing and annotation.</title>
        <authorList>
            <consortium name="The Broad Institute Genomics Platform"/>
            <consortium name="The Broad Institute Genome Sequencing Center for Infectious Disease"/>
            <person name="Wu L."/>
            <person name="Ma J."/>
        </authorList>
    </citation>
    <scope>NUCLEOTIDE SEQUENCE [LARGE SCALE GENOMIC DNA]</scope>
    <source>
        <strain evidence="11">CGMCC 1.15474</strain>
    </source>
</reference>
<organism evidence="10 11">
    <name type="scientific">Metabacillus endolithicus</name>
    <dbReference type="NCBI Taxonomy" id="1535204"/>
    <lineage>
        <taxon>Bacteria</taxon>
        <taxon>Bacillati</taxon>
        <taxon>Bacillota</taxon>
        <taxon>Bacilli</taxon>
        <taxon>Bacillales</taxon>
        <taxon>Bacillaceae</taxon>
        <taxon>Metabacillus</taxon>
    </lineage>
</organism>
<keyword evidence="4 6" id="KW-0807">Transducer</keyword>
<evidence type="ECO:0000256" key="1">
    <source>
        <dbReference type="ARBA" id="ARBA00004236"/>
    </source>
</evidence>